<organism evidence="1">
    <name type="scientific">Dasosvirus sp</name>
    <dbReference type="NCBI Taxonomy" id="2487764"/>
    <lineage>
        <taxon>Viruses</taxon>
        <taxon>Varidnaviria</taxon>
        <taxon>Bamfordvirae</taxon>
        <taxon>Nucleocytoviricota</taxon>
        <taxon>Megaviricetes</taxon>
        <taxon>Imitervirales</taxon>
        <taxon>Mimiviridae</taxon>
        <taxon>Klosneuvirinae</taxon>
    </lineage>
</organism>
<protein>
    <submittedName>
        <fullName evidence="1">Uncharacterized protein</fullName>
    </submittedName>
</protein>
<gene>
    <name evidence="1" type="ORF">Dasosvirus5_2</name>
</gene>
<name>A0A3G4ZV81_9VIRU</name>
<accession>A0A3G4ZV81</accession>
<evidence type="ECO:0000313" key="1">
    <source>
        <dbReference type="EMBL" id="AYV77523.1"/>
    </source>
</evidence>
<reference evidence="1" key="1">
    <citation type="submission" date="2018-10" db="EMBL/GenBank/DDBJ databases">
        <title>Hidden diversity of soil giant viruses.</title>
        <authorList>
            <person name="Schulz F."/>
            <person name="Alteio L."/>
            <person name="Goudeau D."/>
            <person name="Ryan E.M."/>
            <person name="Malmstrom R.R."/>
            <person name="Blanchard J."/>
            <person name="Woyke T."/>
        </authorList>
    </citation>
    <scope>NUCLEOTIDE SEQUENCE</scope>
    <source>
        <strain evidence="1">DSV1</strain>
    </source>
</reference>
<sequence>MMFRQRTNLQKKVRKIQRSQKLQKNLKSDEYIVIMNKLAVLKKTEEYVDHSKTNIREQIEDILDDAENLYFKNYSDEKNMMETIFEILNKPTVAVTATNIYETKDYMFVGYFIDASEYTVDTNQFNYFSSQISSHQVVSDMIVVKKKLEYQIDRNNIKTISTPVNFTQYELANVFEKIFVKDGVTISVDGSMTTYQYIVNPLEHLMLTDNKYEEHYRYHEYEVYTRVMVCVVDIRENNGTINETASLLIGIPVKGSVHVGMYQKPEYKEDPPYVSVSPEIIQQILKVRRVSPTLTSGHSNSSKEYINFYNLLALESQKYTDTPSRNVKDMKEQPLNLLV</sequence>
<proteinExistence type="predicted"/>
<dbReference type="EMBL" id="MK072046">
    <property type="protein sequence ID" value="AYV77523.1"/>
    <property type="molecule type" value="Genomic_DNA"/>
</dbReference>